<comment type="caution">
    <text evidence="4">The sequence shown here is derived from an EMBL/GenBank/DDBJ whole genome shotgun (WGS) entry which is preliminary data.</text>
</comment>
<reference evidence="5" key="1">
    <citation type="journal article" date="2019" name="Int. J. Syst. Evol. Microbiol.">
        <title>The Global Catalogue of Microorganisms (GCM) 10K type strain sequencing project: providing services to taxonomists for standard genome sequencing and annotation.</title>
        <authorList>
            <consortium name="The Broad Institute Genomics Platform"/>
            <consortium name="The Broad Institute Genome Sequencing Center for Infectious Disease"/>
            <person name="Wu L."/>
            <person name="Ma J."/>
        </authorList>
    </citation>
    <scope>NUCLEOTIDE SEQUENCE [LARGE SCALE GENOMIC DNA]</scope>
    <source>
        <strain evidence="5">JCM 13476</strain>
    </source>
</reference>
<evidence type="ECO:0000259" key="3">
    <source>
        <dbReference type="Pfam" id="PF25455"/>
    </source>
</evidence>
<dbReference type="InterPro" id="IPR006222">
    <property type="entry name" value="GCVT_N"/>
</dbReference>
<dbReference type="Pfam" id="PF01571">
    <property type="entry name" value="GCV_T"/>
    <property type="match status" value="1"/>
</dbReference>
<dbReference type="RefSeq" id="WP_167176320.1">
    <property type="nucleotide sequence ID" value="NZ_BAAAEJ010000007.1"/>
</dbReference>
<dbReference type="Pfam" id="PF25455">
    <property type="entry name" value="Beta-barrel_CAF17_C"/>
    <property type="match status" value="1"/>
</dbReference>
<evidence type="ECO:0000259" key="2">
    <source>
        <dbReference type="Pfam" id="PF01571"/>
    </source>
</evidence>
<gene>
    <name evidence="4" type="ORF">GCM10009093_14300</name>
</gene>
<dbReference type="Proteomes" id="UP001500791">
    <property type="component" value="Unassembled WGS sequence"/>
</dbReference>
<organism evidence="4 5">
    <name type="scientific">Brevundimonas terrae</name>
    <dbReference type="NCBI Taxonomy" id="363631"/>
    <lineage>
        <taxon>Bacteria</taxon>
        <taxon>Pseudomonadati</taxon>
        <taxon>Pseudomonadota</taxon>
        <taxon>Alphaproteobacteria</taxon>
        <taxon>Caulobacterales</taxon>
        <taxon>Caulobacteraceae</taxon>
        <taxon>Brevundimonas</taxon>
    </lineage>
</organism>
<evidence type="ECO:0000313" key="5">
    <source>
        <dbReference type="Proteomes" id="UP001500791"/>
    </source>
</evidence>
<dbReference type="NCBIfam" id="TIGR03317">
    <property type="entry name" value="ygfZ_signature"/>
    <property type="match status" value="1"/>
</dbReference>
<evidence type="ECO:0000256" key="1">
    <source>
        <dbReference type="ARBA" id="ARBA00022946"/>
    </source>
</evidence>
<dbReference type="PANTHER" id="PTHR22602">
    <property type="entry name" value="TRANSFERASE CAF17, MITOCHONDRIAL-RELATED"/>
    <property type="match status" value="1"/>
</dbReference>
<dbReference type="Gene3D" id="3.30.1360.120">
    <property type="entry name" value="Probable tRNA modification gtpase trme, domain 1"/>
    <property type="match status" value="2"/>
</dbReference>
<dbReference type="EMBL" id="BAAAEJ010000007">
    <property type="protein sequence ID" value="GAA0388774.1"/>
    <property type="molecule type" value="Genomic_DNA"/>
</dbReference>
<dbReference type="SUPFAM" id="SSF103025">
    <property type="entry name" value="Folate-binding domain"/>
    <property type="match status" value="1"/>
</dbReference>
<keyword evidence="1" id="KW-0809">Transit peptide</keyword>
<protein>
    <submittedName>
        <fullName evidence="4">Folate-binding protein YgfZ</fullName>
    </submittedName>
</protein>
<dbReference type="InterPro" id="IPR017703">
    <property type="entry name" value="YgfZ/GCV_T_CS"/>
</dbReference>
<keyword evidence="5" id="KW-1185">Reference proteome</keyword>
<dbReference type="InterPro" id="IPR045179">
    <property type="entry name" value="YgfZ/GcvT"/>
</dbReference>
<dbReference type="PANTHER" id="PTHR22602:SF0">
    <property type="entry name" value="TRANSFERASE CAF17, MITOCHONDRIAL-RELATED"/>
    <property type="match status" value="1"/>
</dbReference>
<proteinExistence type="predicted"/>
<dbReference type="PIRSF" id="PIRSF006487">
    <property type="entry name" value="GcvT"/>
    <property type="match status" value="1"/>
</dbReference>
<feature type="domain" description="CAF17 C-terminal" evidence="3">
    <location>
        <begin position="194"/>
        <end position="259"/>
    </location>
</feature>
<name>A0ABP3I2T8_9CAUL</name>
<evidence type="ECO:0000313" key="4">
    <source>
        <dbReference type="EMBL" id="GAA0388774.1"/>
    </source>
</evidence>
<accession>A0ABP3I2T8</accession>
<dbReference type="InterPro" id="IPR057460">
    <property type="entry name" value="CAF17_C"/>
</dbReference>
<feature type="domain" description="GCVT N-terminal" evidence="2">
    <location>
        <begin position="11"/>
        <end position="97"/>
    </location>
</feature>
<sequence>MSIARLNSRAVIRIEGPDARHFLHNLLTQNVETIEDGELRFGALLTPQGRLMVDMMVWAKGDALWLDVPVAARDALVQRLSMYKLRLNVTVSATDDAVFVAWGEQPEGFVADPRLEGLGFRAIGFAGETTASEDDWHAHRMALGVAEAAMDTPQDKTYPIEANFDLINGIDFHKGCFIGQETTSRMKRRGTIKNRILPFTFEGEAPAIGTEVLNGERRAGEVTGVLGQQGMALMRLDRMDGELTVDGRVVVVNRPDWVPAFEG</sequence>
<dbReference type="InterPro" id="IPR027266">
    <property type="entry name" value="TrmE/GcvT-like"/>
</dbReference>